<dbReference type="CDD" id="cd00063">
    <property type="entry name" value="FN3"/>
    <property type="match status" value="1"/>
</dbReference>
<organism evidence="3 4">
    <name type="scientific">Micromonospora costi</name>
    <dbReference type="NCBI Taxonomy" id="1530042"/>
    <lineage>
        <taxon>Bacteria</taxon>
        <taxon>Bacillati</taxon>
        <taxon>Actinomycetota</taxon>
        <taxon>Actinomycetes</taxon>
        <taxon>Micromonosporales</taxon>
        <taxon>Micromonosporaceae</taxon>
        <taxon>Micromonospora</taxon>
    </lineage>
</organism>
<dbReference type="Gene3D" id="2.60.120.260">
    <property type="entry name" value="Galactose-binding domain-like"/>
    <property type="match status" value="1"/>
</dbReference>
<reference evidence="3 4" key="1">
    <citation type="journal article" date="2015" name="Int. J. Syst. Evol. Microbiol.">
        <title>Micromonospora costi sp. nov., isolated from a leaf of Costus speciosus.</title>
        <authorList>
            <person name="Thawai C."/>
        </authorList>
    </citation>
    <scope>NUCLEOTIDE SEQUENCE [LARGE SCALE GENOMIC DNA]</scope>
    <source>
        <strain evidence="3 4">CS1-12</strain>
    </source>
</reference>
<evidence type="ECO:0000256" key="1">
    <source>
        <dbReference type="ARBA" id="ARBA00023295"/>
    </source>
</evidence>
<dbReference type="OrthoDB" id="3304698at2"/>
<dbReference type="GO" id="GO:0016798">
    <property type="term" value="F:hydrolase activity, acting on glycosyl bonds"/>
    <property type="evidence" value="ECO:0007669"/>
    <property type="project" value="UniProtKB-KW"/>
</dbReference>
<dbReference type="GO" id="GO:0000272">
    <property type="term" value="P:polysaccharide catabolic process"/>
    <property type="evidence" value="ECO:0007669"/>
    <property type="project" value="UniProtKB-KW"/>
</dbReference>
<keyword evidence="1" id="KW-0378">Hydrolase</keyword>
<keyword evidence="4" id="KW-1185">Reference proteome</keyword>
<keyword evidence="1" id="KW-0326">Glycosidase</keyword>
<name>A0A3B0A6N6_9ACTN</name>
<dbReference type="EMBL" id="RBAN01000002">
    <property type="protein sequence ID" value="RKN55960.1"/>
    <property type="molecule type" value="Genomic_DNA"/>
</dbReference>
<keyword evidence="2" id="KW-0119">Carbohydrate metabolism</keyword>
<keyword evidence="2" id="KW-0624">Polysaccharide degradation</keyword>
<dbReference type="AlphaFoldDB" id="A0A3B0A6N6"/>
<dbReference type="SUPFAM" id="SSF110296">
    <property type="entry name" value="Oligoxyloglucan reducing end-specific cellobiohydrolase"/>
    <property type="match status" value="1"/>
</dbReference>
<dbReference type="InterPro" id="IPR003961">
    <property type="entry name" value="FN3_dom"/>
</dbReference>
<evidence type="ECO:0000256" key="2">
    <source>
        <dbReference type="ARBA" id="ARBA00023326"/>
    </source>
</evidence>
<dbReference type="RefSeq" id="WP_120780143.1">
    <property type="nucleotide sequence ID" value="NZ_JBHLUP010000002.1"/>
</dbReference>
<sequence length="852" mass="89867">MGFIDDSLLANPLAASPAVARIDRQNSGVLWFTMISNAQNSVLYYRSTDNGSTWQYAGGWNFGVTIHEISNLHITNYGDLWLAFRTNENSRDRISIIRATGGSTTFAAGSPRMLAEPANGGVAGAIHNGLEIHSIGLPPSQAQRIVVAAGTRVGGSSGVTLYGANMATNGALTANNALFTGKRQWLYPGAAGRLTPQIEIEHWGDGKSASVPHLWVSFGRTDLRVVKLAWNGSTWAGPTNTVLLTSGLTAQNAIAGRWDGTRFLTAVPNPDSAATDTVLVLERNQANSSTILRTSPSHPAGAVRNCTLAYNSVSRDFRVFAVGTSSDLLYYVDYARAAGTWTTWTTVTAVMGGSNYSVRHESYGSARYDVITAHAGSPNTLVSTNVGLSYAPSLPTWQYGTNPTTPPANGAAVDVAKAMLLDWAFSDPDPNDAQSAWALSRQIGSGTVQYLRASDSTWQAGEVKNPGGSTQVNMPASLWVGAGGAGDPAHTYRVKVWDGANLASLYSSALVVVPSAVTNPTITSPDTDGASWTSDTITLFWTVTEQTAYQVQLLNASAALIYDSGWRGGTAPTFSIPTRVEDGQTYTIRLRTRNGEGLASNPVDRTVVVDYTEPTPPVVAALPMPHRGLVRVSITNPLAPSLIPDTSFEVDLSGWTALNATQARVNTWASDGEWSCQITPSGSASNAYTQSVQVPAAPGDVLTGWADVLPVTGNKPAAAYLHWFTGAGVFISSTVAHFPATAGEPQRVSVTGVAPASTGRVAVAAGVALNPASGDVVFVDAVRLMAGAVPYVLSNDLQRRHLGDTASEVTIGRGIPEGGTWDDWTVRSGQPYEYRAVTYGANGTTSYGPWTA</sequence>
<gene>
    <name evidence="3" type="ORF">D7193_15350</name>
</gene>
<evidence type="ECO:0000313" key="3">
    <source>
        <dbReference type="EMBL" id="RKN55960.1"/>
    </source>
</evidence>
<comment type="caution">
    <text evidence="3">The sequence shown here is derived from an EMBL/GenBank/DDBJ whole genome shotgun (WGS) entry which is preliminary data.</text>
</comment>
<accession>A0A3B0A6N6</accession>
<evidence type="ECO:0008006" key="5">
    <source>
        <dbReference type="Google" id="ProtNLM"/>
    </source>
</evidence>
<dbReference type="Proteomes" id="UP000279968">
    <property type="component" value="Unassembled WGS sequence"/>
</dbReference>
<protein>
    <recommendedName>
        <fullName evidence="5">Fibronectin type-III domain-containing protein</fullName>
    </recommendedName>
</protein>
<proteinExistence type="predicted"/>
<evidence type="ECO:0000313" key="4">
    <source>
        <dbReference type="Proteomes" id="UP000279968"/>
    </source>
</evidence>
<dbReference type="SUPFAM" id="SSF49265">
    <property type="entry name" value="Fibronectin type III"/>
    <property type="match status" value="1"/>
</dbReference>
<dbReference type="InterPro" id="IPR036116">
    <property type="entry name" value="FN3_sf"/>
</dbReference>